<evidence type="ECO:0000313" key="6">
    <source>
        <dbReference type="EMBL" id="MDP2522395.1"/>
    </source>
</evidence>
<dbReference type="Gene3D" id="1.10.10.10">
    <property type="entry name" value="Winged helix-like DNA-binding domain superfamily/Winged helix DNA-binding domain"/>
    <property type="match status" value="1"/>
</dbReference>
<reference evidence="6" key="1">
    <citation type="submission" date="2023-07" db="EMBL/GenBank/DDBJ databases">
        <title>Genome content predicts the carbon catabolic preferences of heterotrophic bacteria.</title>
        <authorList>
            <person name="Gralka M."/>
        </authorList>
    </citation>
    <scope>NUCLEOTIDE SEQUENCE</scope>
    <source>
        <strain evidence="6">5G01</strain>
    </source>
</reference>
<dbReference type="Pfam" id="PF00072">
    <property type="entry name" value="Response_reg"/>
    <property type="match status" value="1"/>
</dbReference>
<accession>A0ABT9ETJ4</accession>
<dbReference type="PROSITE" id="PS50110">
    <property type="entry name" value="RESPONSE_REGULATORY"/>
    <property type="match status" value="1"/>
</dbReference>
<name>A0ABT9ETJ4_9GAMM</name>
<sequence>MQLYKRFLIAEDHEMYRDGLKQLINELYPQAHIHTAGNFSAALDTLAGYSDWTLLMLDIRMPDIKNLDGLDFIRQRYPTLVITVISTLDFEVSIRQMIDLGANGFITKSTSKEAMKKAIIDILEGEIVILSETQGSDCVYFTAQQMATLQGMAQGLSNKEIARQLGVSPLTVKEYVSVILERLMAKNRTEAVLVAQKRGFLLDHLM</sequence>
<organism evidence="6 7">
    <name type="scientific">Neptunomonas phycophila</name>
    <dbReference type="NCBI Taxonomy" id="1572645"/>
    <lineage>
        <taxon>Bacteria</taxon>
        <taxon>Pseudomonadati</taxon>
        <taxon>Pseudomonadota</taxon>
        <taxon>Gammaproteobacteria</taxon>
        <taxon>Oceanospirillales</taxon>
        <taxon>Oceanospirillaceae</taxon>
        <taxon>Neptunomonas</taxon>
    </lineage>
</organism>
<comment type="caution">
    <text evidence="6">The sequence shown here is derived from an EMBL/GenBank/DDBJ whole genome shotgun (WGS) entry which is preliminary data.</text>
</comment>
<dbReference type="Gene3D" id="3.40.50.2300">
    <property type="match status" value="1"/>
</dbReference>
<dbReference type="PRINTS" id="PR00038">
    <property type="entry name" value="HTHLUXR"/>
</dbReference>
<feature type="domain" description="HTH luxR-type" evidence="4">
    <location>
        <begin position="134"/>
        <end position="199"/>
    </location>
</feature>
<dbReference type="InterPro" id="IPR051015">
    <property type="entry name" value="EvgA-like"/>
</dbReference>
<dbReference type="SUPFAM" id="SSF46894">
    <property type="entry name" value="C-terminal effector domain of the bipartite response regulators"/>
    <property type="match status" value="1"/>
</dbReference>
<dbReference type="Pfam" id="PF00196">
    <property type="entry name" value="GerE"/>
    <property type="match status" value="1"/>
</dbReference>
<evidence type="ECO:0000259" key="5">
    <source>
        <dbReference type="PROSITE" id="PS50110"/>
    </source>
</evidence>
<keyword evidence="7" id="KW-1185">Reference proteome</keyword>
<keyword evidence="1 3" id="KW-0597">Phosphoprotein</keyword>
<dbReference type="InterPro" id="IPR011006">
    <property type="entry name" value="CheY-like_superfamily"/>
</dbReference>
<evidence type="ECO:0000259" key="4">
    <source>
        <dbReference type="PROSITE" id="PS50043"/>
    </source>
</evidence>
<dbReference type="InterPro" id="IPR036388">
    <property type="entry name" value="WH-like_DNA-bd_sf"/>
</dbReference>
<evidence type="ECO:0000256" key="3">
    <source>
        <dbReference type="PROSITE-ProRule" id="PRU00169"/>
    </source>
</evidence>
<evidence type="ECO:0000313" key="7">
    <source>
        <dbReference type="Proteomes" id="UP001177341"/>
    </source>
</evidence>
<dbReference type="EMBL" id="JAUYVO010000004">
    <property type="protein sequence ID" value="MDP2522395.1"/>
    <property type="molecule type" value="Genomic_DNA"/>
</dbReference>
<feature type="domain" description="Response regulatory" evidence="5">
    <location>
        <begin position="6"/>
        <end position="123"/>
    </location>
</feature>
<evidence type="ECO:0000256" key="1">
    <source>
        <dbReference type="ARBA" id="ARBA00022553"/>
    </source>
</evidence>
<dbReference type="PANTHER" id="PTHR45566">
    <property type="entry name" value="HTH-TYPE TRANSCRIPTIONAL REGULATOR YHJB-RELATED"/>
    <property type="match status" value="1"/>
</dbReference>
<dbReference type="InterPro" id="IPR001789">
    <property type="entry name" value="Sig_transdc_resp-reg_receiver"/>
</dbReference>
<dbReference type="RefSeq" id="WP_305450504.1">
    <property type="nucleotide sequence ID" value="NZ_JAUYVO010000004.1"/>
</dbReference>
<protein>
    <submittedName>
        <fullName evidence="6">Response regulator transcription factor</fullName>
    </submittedName>
</protein>
<dbReference type="CDD" id="cd17535">
    <property type="entry name" value="REC_NarL-like"/>
    <property type="match status" value="1"/>
</dbReference>
<dbReference type="SUPFAM" id="SSF52172">
    <property type="entry name" value="CheY-like"/>
    <property type="match status" value="1"/>
</dbReference>
<feature type="modified residue" description="4-aspartylphosphate" evidence="3">
    <location>
        <position position="58"/>
    </location>
</feature>
<dbReference type="SMART" id="SM00421">
    <property type="entry name" value="HTH_LUXR"/>
    <property type="match status" value="1"/>
</dbReference>
<dbReference type="InterPro" id="IPR000792">
    <property type="entry name" value="Tscrpt_reg_LuxR_C"/>
</dbReference>
<dbReference type="SMART" id="SM00448">
    <property type="entry name" value="REC"/>
    <property type="match status" value="1"/>
</dbReference>
<dbReference type="InterPro" id="IPR016032">
    <property type="entry name" value="Sig_transdc_resp-reg_C-effctor"/>
</dbReference>
<dbReference type="PROSITE" id="PS50043">
    <property type="entry name" value="HTH_LUXR_2"/>
    <property type="match status" value="1"/>
</dbReference>
<gene>
    <name evidence="6" type="ORF">Q8W30_07390</name>
</gene>
<proteinExistence type="predicted"/>
<dbReference type="InterPro" id="IPR058245">
    <property type="entry name" value="NreC/VraR/RcsB-like_REC"/>
</dbReference>
<dbReference type="Proteomes" id="UP001177341">
    <property type="component" value="Unassembled WGS sequence"/>
</dbReference>
<dbReference type="PANTHER" id="PTHR45566:SF2">
    <property type="entry name" value="NARL SUBFAMILY"/>
    <property type="match status" value="1"/>
</dbReference>
<keyword evidence="2" id="KW-0238">DNA-binding</keyword>
<dbReference type="CDD" id="cd06170">
    <property type="entry name" value="LuxR_C_like"/>
    <property type="match status" value="1"/>
</dbReference>
<evidence type="ECO:0000256" key="2">
    <source>
        <dbReference type="ARBA" id="ARBA00023125"/>
    </source>
</evidence>